<gene>
    <name evidence="1" type="ORF">RirG_117130</name>
</gene>
<accession>A0A015L3Z9</accession>
<dbReference type="EMBL" id="JEMT01017981">
    <property type="protein sequence ID" value="EXX67141.1"/>
    <property type="molecule type" value="Genomic_DNA"/>
</dbReference>
<name>A0A015L3Z9_RHIIW</name>
<dbReference type="Proteomes" id="UP000022910">
    <property type="component" value="Unassembled WGS sequence"/>
</dbReference>
<proteinExistence type="predicted"/>
<comment type="caution">
    <text evidence="1">The sequence shown here is derived from an EMBL/GenBank/DDBJ whole genome shotgun (WGS) entry which is preliminary data.</text>
</comment>
<keyword evidence="2" id="KW-1185">Reference proteome</keyword>
<dbReference type="HOGENOM" id="CLU_024816_0_0_1"/>
<dbReference type="AlphaFoldDB" id="A0A015L3Z9"/>
<evidence type="ECO:0000313" key="1">
    <source>
        <dbReference type="EMBL" id="EXX67141.1"/>
    </source>
</evidence>
<sequence>MSSLNKNLTAYPGHKLPPLFNMISLKNHVPDKLHIMLCITDHLWELVLQEIKNKRLFNDITRNIIIKEMENLKIRFEFWNIHERTALIKSLWDGFAELYDLLGEKKTDPQYFRLKAKVWCELFLKKTVIDFKTNTILEQGLYQSSDITPYIHVLVSHVWEFMLIHKRWGLNTFSCSAVEKKNHDHVCYFFKKTLKNGGKFQNKTLAICEILEYEN</sequence>
<protein>
    <submittedName>
        <fullName evidence="1">Uncharacterized protein</fullName>
    </submittedName>
</protein>
<organism evidence="1 2">
    <name type="scientific">Rhizophagus irregularis (strain DAOM 197198w)</name>
    <name type="common">Glomus intraradices</name>
    <dbReference type="NCBI Taxonomy" id="1432141"/>
    <lineage>
        <taxon>Eukaryota</taxon>
        <taxon>Fungi</taxon>
        <taxon>Fungi incertae sedis</taxon>
        <taxon>Mucoromycota</taxon>
        <taxon>Glomeromycotina</taxon>
        <taxon>Glomeromycetes</taxon>
        <taxon>Glomerales</taxon>
        <taxon>Glomeraceae</taxon>
        <taxon>Rhizophagus</taxon>
    </lineage>
</organism>
<evidence type="ECO:0000313" key="2">
    <source>
        <dbReference type="Proteomes" id="UP000022910"/>
    </source>
</evidence>
<dbReference type="OrthoDB" id="2435690at2759"/>
<reference evidence="1 2" key="1">
    <citation type="submission" date="2014-02" db="EMBL/GenBank/DDBJ databases">
        <title>Single nucleus genome sequencing reveals high similarity among nuclei of an endomycorrhizal fungus.</title>
        <authorList>
            <person name="Lin K."/>
            <person name="Geurts R."/>
            <person name="Zhang Z."/>
            <person name="Limpens E."/>
            <person name="Saunders D.G."/>
            <person name="Mu D."/>
            <person name="Pang E."/>
            <person name="Cao H."/>
            <person name="Cha H."/>
            <person name="Lin T."/>
            <person name="Zhou Q."/>
            <person name="Shang Y."/>
            <person name="Li Y."/>
            <person name="Ivanov S."/>
            <person name="Sharma T."/>
            <person name="Velzen R.V."/>
            <person name="Ruijter N.D."/>
            <person name="Aanen D.K."/>
            <person name="Win J."/>
            <person name="Kamoun S."/>
            <person name="Bisseling T."/>
            <person name="Huang S."/>
        </authorList>
    </citation>
    <scope>NUCLEOTIDE SEQUENCE [LARGE SCALE GENOMIC DNA]</scope>
    <source>
        <strain evidence="2">DAOM197198w</strain>
    </source>
</reference>